<evidence type="ECO:0000256" key="1">
    <source>
        <dbReference type="SAM" id="MobiDB-lite"/>
    </source>
</evidence>
<feature type="non-terminal residue" evidence="2">
    <location>
        <position position="52"/>
    </location>
</feature>
<dbReference type="Proteomes" id="UP000663889">
    <property type="component" value="Unassembled WGS sequence"/>
</dbReference>
<proteinExistence type="predicted"/>
<protein>
    <submittedName>
        <fullName evidence="2">Uncharacterized protein</fullName>
    </submittedName>
</protein>
<dbReference type="AlphaFoldDB" id="A0A815X0H0"/>
<name>A0A815X0H0_9BILA</name>
<gene>
    <name evidence="2" type="ORF">SEV965_LOCUS38668</name>
</gene>
<evidence type="ECO:0000313" key="3">
    <source>
        <dbReference type="Proteomes" id="UP000663889"/>
    </source>
</evidence>
<reference evidence="2" key="1">
    <citation type="submission" date="2021-02" db="EMBL/GenBank/DDBJ databases">
        <authorList>
            <person name="Nowell W R."/>
        </authorList>
    </citation>
    <scope>NUCLEOTIDE SEQUENCE</scope>
</reference>
<feature type="region of interest" description="Disordered" evidence="1">
    <location>
        <begin position="1"/>
        <end position="30"/>
    </location>
</feature>
<accession>A0A815X0H0</accession>
<feature type="compositionally biased region" description="Acidic residues" evidence="1">
    <location>
        <begin position="13"/>
        <end position="26"/>
    </location>
</feature>
<evidence type="ECO:0000313" key="2">
    <source>
        <dbReference type="EMBL" id="CAF1550464.1"/>
    </source>
</evidence>
<dbReference type="EMBL" id="CAJNOU010010095">
    <property type="protein sequence ID" value="CAF1550464.1"/>
    <property type="molecule type" value="Genomic_DNA"/>
</dbReference>
<sequence>ANHPTHSDGNDKDDNDDEDVDDEDDPTSYSLEDIKTKVMIFDPKVANDMWFI</sequence>
<feature type="compositionally biased region" description="Basic and acidic residues" evidence="1">
    <location>
        <begin position="1"/>
        <end position="12"/>
    </location>
</feature>
<comment type="caution">
    <text evidence="2">The sequence shown here is derived from an EMBL/GenBank/DDBJ whole genome shotgun (WGS) entry which is preliminary data.</text>
</comment>
<organism evidence="2 3">
    <name type="scientific">Rotaria sordida</name>
    <dbReference type="NCBI Taxonomy" id="392033"/>
    <lineage>
        <taxon>Eukaryota</taxon>
        <taxon>Metazoa</taxon>
        <taxon>Spiralia</taxon>
        <taxon>Gnathifera</taxon>
        <taxon>Rotifera</taxon>
        <taxon>Eurotatoria</taxon>
        <taxon>Bdelloidea</taxon>
        <taxon>Philodinida</taxon>
        <taxon>Philodinidae</taxon>
        <taxon>Rotaria</taxon>
    </lineage>
</organism>